<dbReference type="AlphaFoldDB" id="A0A074ZWD8"/>
<evidence type="ECO:0000313" key="2">
    <source>
        <dbReference type="Proteomes" id="UP000054324"/>
    </source>
</evidence>
<dbReference type="KEGG" id="ovi:T265_05368"/>
<dbReference type="InterPro" id="IPR029071">
    <property type="entry name" value="Ubiquitin-like_domsf"/>
</dbReference>
<dbReference type="PANTHER" id="PTHR13248:SF4">
    <property type="entry name" value="ELONGIN B"/>
    <property type="match status" value="1"/>
</dbReference>
<dbReference type="STRING" id="6198.A0A074ZWD8"/>
<gene>
    <name evidence="1" type="ORF">T265_05368</name>
</gene>
<sequence length="389" mass="43196">MIEGILKVPPADQLLLKHQTEMKNEKTLASYNLNAQTARAHMPATLGLCLRDKATFNVRTLKQQVALSRTPDSLRIDVYCLSETTAQDASTLIELTAVSLSFRFRLRTSGDAEAATVGYTEAKEMEGAKSAGNVRKLFYLVLSTGPRKPLVTEIIRDQSGSLICSKAEHLDRWAQCFEQQFSLPSATSNSECWPSTERWTVTMEPPSVSEVSECISLLKRHRAGGPDDLSPAPSKDGGELLSQCLSGLFGPIWDNWAESIVVTIFKKGTRSECSNYRGVSLTPVVTRHLVSLILRFLTVARKGLTRENQAGFLLGRSCVDHIFTLRQVLEQRYMHGRPTLVFLDFKGTDKFETLDITPYSTPPELPEVMRCQENMAPQTAQEIPAGAKQ</sequence>
<protein>
    <recommendedName>
        <fullName evidence="3">Ubiquitin-like domain-containing protein</fullName>
    </recommendedName>
</protein>
<name>A0A074ZWD8_OPIVI</name>
<keyword evidence="2" id="KW-1185">Reference proteome</keyword>
<dbReference type="InterPro" id="IPR039049">
    <property type="entry name" value="ELOB"/>
</dbReference>
<reference evidence="1 2" key="1">
    <citation type="submission" date="2013-11" db="EMBL/GenBank/DDBJ databases">
        <title>Opisthorchis viverrini - life in the bile duct.</title>
        <authorList>
            <person name="Young N.D."/>
            <person name="Nagarajan N."/>
            <person name="Lin S.J."/>
            <person name="Korhonen P.K."/>
            <person name="Jex A.R."/>
            <person name="Hall R.S."/>
            <person name="Safavi-Hemami H."/>
            <person name="Kaewkong W."/>
            <person name="Bertrand D."/>
            <person name="Gao S."/>
            <person name="Seet Q."/>
            <person name="Wongkham S."/>
            <person name="Teh B.T."/>
            <person name="Wongkham C."/>
            <person name="Intapan P.M."/>
            <person name="Maleewong W."/>
            <person name="Yang X."/>
            <person name="Hu M."/>
            <person name="Wang Z."/>
            <person name="Hofmann A."/>
            <person name="Sternberg P.W."/>
            <person name="Tan P."/>
            <person name="Wang J."/>
            <person name="Gasser R.B."/>
        </authorList>
    </citation>
    <scope>NUCLEOTIDE SEQUENCE [LARGE SCALE GENOMIC DNA]</scope>
</reference>
<evidence type="ECO:0008006" key="3">
    <source>
        <dbReference type="Google" id="ProtNLM"/>
    </source>
</evidence>
<dbReference type="GO" id="GO:0030891">
    <property type="term" value="C:VCB complex"/>
    <property type="evidence" value="ECO:0007669"/>
    <property type="project" value="InterPro"/>
</dbReference>
<dbReference type="CTD" id="20319550"/>
<dbReference type="EMBL" id="KL596718">
    <property type="protein sequence ID" value="KER27650.1"/>
    <property type="molecule type" value="Genomic_DNA"/>
</dbReference>
<dbReference type="GO" id="GO:0006368">
    <property type="term" value="P:transcription elongation by RNA polymerase II"/>
    <property type="evidence" value="ECO:0007669"/>
    <property type="project" value="InterPro"/>
</dbReference>
<dbReference type="Gene3D" id="3.10.20.90">
    <property type="entry name" value="Phosphatidylinositol 3-kinase Catalytic Subunit, Chain A, domain 1"/>
    <property type="match status" value="1"/>
</dbReference>
<dbReference type="Proteomes" id="UP000054324">
    <property type="component" value="Unassembled WGS sequence"/>
</dbReference>
<accession>A0A074ZWD8</accession>
<organism evidence="1 2">
    <name type="scientific">Opisthorchis viverrini</name>
    <name type="common">Southeast Asian liver fluke</name>
    <dbReference type="NCBI Taxonomy" id="6198"/>
    <lineage>
        <taxon>Eukaryota</taxon>
        <taxon>Metazoa</taxon>
        <taxon>Spiralia</taxon>
        <taxon>Lophotrochozoa</taxon>
        <taxon>Platyhelminthes</taxon>
        <taxon>Trematoda</taxon>
        <taxon>Digenea</taxon>
        <taxon>Opisthorchiida</taxon>
        <taxon>Opisthorchiata</taxon>
        <taxon>Opisthorchiidae</taxon>
        <taxon>Opisthorchis</taxon>
    </lineage>
</organism>
<evidence type="ECO:0000313" key="1">
    <source>
        <dbReference type="EMBL" id="KER27650.1"/>
    </source>
</evidence>
<dbReference type="OrthoDB" id="6247999at2759"/>
<dbReference type="RefSeq" id="XP_009168623.1">
    <property type="nucleotide sequence ID" value="XM_009170359.1"/>
</dbReference>
<dbReference type="GO" id="GO:0070449">
    <property type="term" value="C:elongin complex"/>
    <property type="evidence" value="ECO:0007669"/>
    <property type="project" value="InterPro"/>
</dbReference>
<dbReference type="SUPFAM" id="SSF54236">
    <property type="entry name" value="Ubiquitin-like"/>
    <property type="match status" value="1"/>
</dbReference>
<dbReference type="PANTHER" id="PTHR13248">
    <property type="entry name" value="TRANSCRIPTION ELONGATION FACTOR B POLYPEPTIDE 2"/>
    <property type="match status" value="1"/>
</dbReference>
<proteinExistence type="predicted"/>
<dbReference type="GeneID" id="20319550"/>